<evidence type="ECO:0000313" key="8">
    <source>
        <dbReference type="Proteomes" id="UP001213681"/>
    </source>
</evidence>
<evidence type="ECO:0000256" key="2">
    <source>
        <dbReference type="ARBA" id="ARBA00022771"/>
    </source>
</evidence>
<evidence type="ECO:0000256" key="1">
    <source>
        <dbReference type="ARBA" id="ARBA00022723"/>
    </source>
</evidence>
<feature type="region of interest" description="Disordered" evidence="5">
    <location>
        <begin position="1"/>
        <end position="47"/>
    </location>
</feature>
<dbReference type="CDD" id="cd15534">
    <property type="entry name" value="PHD2_PHF12_Rco1"/>
    <property type="match status" value="1"/>
</dbReference>
<organism evidence="7 8">
    <name type="scientific">Penicillium daleae</name>
    <dbReference type="NCBI Taxonomy" id="63821"/>
    <lineage>
        <taxon>Eukaryota</taxon>
        <taxon>Fungi</taxon>
        <taxon>Dikarya</taxon>
        <taxon>Ascomycota</taxon>
        <taxon>Pezizomycotina</taxon>
        <taxon>Eurotiomycetes</taxon>
        <taxon>Eurotiomycetidae</taxon>
        <taxon>Eurotiales</taxon>
        <taxon>Aspergillaceae</taxon>
        <taxon>Penicillium</taxon>
    </lineage>
</organism>
<accession>A0AAD6C6L0</accession>
<dbReference type="EMBL" id="JAPVEA010000005">
    <property type="protein sequence ID" value="KAJ5453766.1"/>
    <property type="molecule type" value="Genomic_DNA"/>
</dbReference>
<dbReference type="PANTHER" id="PTHR47636">
    <property type="entry name" value="TRANSCRIPTIONAL REGULATORY PROTEIN RCO1"/>
    <property type="match status" value="1"/>
</dbReference>
<feature type="region of interest" description="Disordered" evidence="5">
    <location>
        <begin position="61"/>
        <end position="85"/>
    </location>
</feature>
<feature type="compositionally biased region" description="Basic residues" evidence="5">
    <location>
        <begin position="24"/>
        <end position="34"/>
    </location>
</feature>
<dbReference type="InterPro" id="IPR052819">
    <property type="entry name" value="Chromatin_regulatory_protein"/>
</dbReference>
<feature type="domain" description="PHD-type" evidence="6">
    <location>
        <begin position="593"/>
        <end position="642"/>
    </location>
</feature>
<reference evidence="7" key="1">
    <citation type="submission" date="2022-12" db="EMBL/GenBank/DDBJ databases">
        <authorList>
            <person name="Petersen C."/>
        </authorList>
    </citation>
    <scope>NUCLEOTIDE SEQUENCE</scope>
    <source>
        <strain evidence="7">IBT 16125</strain>
    </source>
</reference>
<feature type="region of interest" description="Disordered" evidence="5">
    <location>
        <begin position="928"/>
        <end position="954"/>
    </location>
</feature>
<gene>
    <name evidence="7" type="ORF">N7458_004722</name>
</gene>
<dbReference type="PROSITE" id="PS50016">
    <property type="entry name" value="ZF_PHD_2"/>
    <property type="match status" value="2"/>
</dbReference>
<feature type="domain" description="PHD-type" evidence="6">
    <location>
        <begin position="730"/>
        <end position="783"/>
    </location>
</feature>
<dbReference type="InterPro" id="IPR019786">
    <property type="entry name" value="Zinc_finger_PHD-type_CS"/>
</dbReference>
<dbReference type="GeneID" id="81598347"/>
<feature type="region of interest" description="Disordered" evidence="5">
    <location>
        <begin position="482"/>
        <end position="520"/>
    </location>
</feature>
<evidence type="ECO:0000256" key="5">
    <source>
        <dbReference type="SAM" id="MobiDB-lite"/>
    </source>
</evidence>
<dbReference type="InterPro" id="IPR011011">
    <property type="entry name" value="Znf_FYVE_PHD"/>
</dbReference>
<evidence type="ECO:0000259" key="6">
    <source>
        <dbReference type="PROSITE" id="PS50016"/>
    </source>
</evidence>
<keyword evidence="1" id="KW-0479">Metal-binding</keyword>
<dbReference type="CDD" id="cd15532">
    <property type="entry name" value="PHD2_CHD_II"/>
    <property type="match status" value="1"/>
</dbReference>
<dbReference type="InterPro" id="IPR013083">
    <property type="entry name" value="Znf_RING/FYVE/PHD"/>
</dbReference>
<feature type="compositionally biased region" description="Polar residues" evidence="5">
    <location>
        <begin position="941"/>
        <end position="954"/>
    </location>
</feature>
<dbReference type="RefSeq" id="XP_056766722.1">
    <property type="nucleotide sequence ID" value="XM_056908104.1"/>
</dbReference>
<sequence length="954" mass="105718">MGMLTRARSRKAHPQPTEPATSKKPNKLQKKNPRQTRAEPTAAGNATVIETDAQALEQTEWVEPPCSRARPTWANPDSYFTPQENASLNTMRPIGQYPTVGDYKSVGLTPPTKSAVKRAFKLTVRATGEVSDAIITSSPTPITPGAEDGVLDDTRVKVDEGALSGIENLEILTDSGEATAVKHLVRDMDMSDVQDGSLATPISEAIGLQTTQPSLSPVETPVDTPAEEPLINPARTALGTFLAAAQVKKPLSQTSSPVIPATLDPMDVVDAMASESEKPVDRDFIAVLHSLPDPESSKYDVAQLKQVIATSISHSREAGNDKAALCLLHYWSEIAGDDFKLSLIYNMGLKEVDHNLELALKTMLRHSMEDASEWYKAYISKRPVALERQDSGSDSSLSSAQSLEMETLNQTFKVADIYRDTSGPRVEELFNSGKSNTAPLKRARKPCRVNENSFKRRREWEADPSLEEALREKRARLLKVTEPEPEEVMPKTSSVRPKRGRRAAVEQPPTEVPTPETTEVEPIVQSVEVPEPAPARAQRAQVLGKRTREWSLDTTVSAESAVSNECYSERENDWHGEFSWRKMPNSIEPPDNSDNCYECDQVGNLLCCDTCENAFHFECLKPPMDPKNPPQGEWYCPRCGVRNPLTTAIAHGRYKKRKTEYSPPTHIKEYFIGVSEGRHFEPSDPKAIKNQRFYKSVPHIPRLTKPPRANIPTPVYDDPNLLKMSDNGHVILCNSCGRCTDNERPIARCDYCPSYFHLDCLDPPLANPPNPRAGWMCPKHVLPDELIVTKMVDGRLQERRPRRPKHTVASVDVDPIPYDDVNETTFDDDFREKRHLLPAGDMILDFISAVRNDPSRQQKEFFAGLANTCINLARNMVEERLAQNSTISADEITASIAPSINEAIDNLQTGKSTKDQYDAALTLVGFAKGESSPPVGDNNDDNASTTSPSNPSKD</sequence>
<dbReference type="PROSITE" id="PS01359">
    <property type="entry name" value="ZF_PHD_1"/>
    <property type="match status" value="1"/>
</dbReference>
<protein>
    <recommendedName>
        <fullName evidence="6">PHD-type domain-containing protein</fullName>
    </recommendedName>
</protein>
<dbReference type="Pfam" id="PF00628">
    <property type="entry name" value="PHD"/>
    <property type="match status" value="2"/>
</dbReference>
<dbReference type="Proteomes" id="UP001213681">
    <property type="component" value="Unassembled WGS sequence"/>
</dbReference>
<dbReference type="SUPFAM" id="SSF57903">
    <property type="entry name" value="FYVE/PHD zinc finger"/>
    <property type="match status" value="2"/>
</dbReference>
<dbReference type="InterPro" id="IPR001965">
    <property type="entry name" value="Znf_PHD"/>
</dbReference>
<proteinExistence type="predicted"/>
<dbReference type="GO" id="GO:0006357">
    <property type="term" value="P:regulation of transcription by RNA polymerase II"/>
    <property type="evidence" value="ECO:0007669"/>
    <property type="project" value="TreeGrafter"/>
</dbReference>
<feature type="compositionally biased region" description="Low complexity" evidence="5">
    <location>
        <begin position="505"/>
        <end position="520"/>
    </location>
</feature>
<comment type="caution">
    <text evidence="7">The sequence shown here is derived from an EMBL/GenBank/DDBJ whole genome shotgun (WGS) entry which is preliminary data.</text>
</comment>
<dbReference type="InterPro" id="IPR019787">
    <property type="entry name" value="Znf_PHD-finger"/>
</dbReference>
<keyword evidence="3" id="KW-0862">Zinc</keyword>
<keyword evidence="2 4" id="KW-0863">Zinc-finger</keyword>
<reference evidence="7" key="2">
    <citation type="journal article" date="2023" name="IMA Fungus">
        <title>Comparative genomic study of the Penicillium genus elucidates a diverse pangenome and 15 lateral gene transfer events.</title>
        <authorList>
            <person name="Petersen C."/>
            <person name="Sorensen T."/>
            <person name="Nielsen M.R."/>
            <person name="Sondergaard T.E."/>
            <person name="Sorensen J.L."/>
            <person name="Fitzpatrick D.A."/>
            <person name="Frisvad J.C."/>
            <person name="Nielsen K.L."/>
        </authorList>
    </citation>
    <scope>NUCLEOTIDE SEQUENCE</scope>
    <source>
        <strain evidence="7">IBT 16125</strain>
    </source>
</reference>
<evidence type="ECO:0000313" key="7">
    <source>
        <dbReference type="EMBL" id="KAJ5453766.1"/>
    </source>
</evidence>
<dbReference type="GO" id="GO:0008270">
    <property type="term" value="F:zinc ion binding"/>
    <property type="evidence" value="ECO:0007669"/>
    <property type="project" value="UniProtKB-KW"/>
</dbReference>
<dbReference type="Gene3D" id="3.30.40.10">
    <property type="entry name" value="Zinc/RING finger domain, C3HC4 (zinc finger)"/>
    <property type="match status" value="2"/>
</dbReference>
<name>A0AAD6C6L0_9EURO</name>
<keyword evidence="8" id="KW-1185">Reference proteome</keyword>
<dbReference type="GO" id="GO:0032221">
    <property type="term" value="C:Rpd3S complex"/>
    <property type="evidence" value="ECO:0007669"/>
    <property type="project" value="TreeGrafter"/>
</dbReference>
<evidence type="ECO:0000256" key="3">
    <source>
        <dbReference type="ARBA" id="ARBA00022833"/>
    </source>
</evidence>
<dbReference type="AlphaFoldDB" id="A0AAD6C6L0"/>
<dbReference type="SMART" id="SM00249">
    <property type="entry name" value="PHD"/>
    <property type="match status" value="2"/>
</dbReference>
<dbReference type="PANTHER" id="PTHR47636:SF1">
    <property type="entry name" value="TRANSCRIPTIONAL REGULATORY PROTEIN RCO1"/>
    <property type="match status" value="1"/>
</dbReference>
<evidence type="ECO:0000256" key="4">
    <source>
        <dbReference type="PROSITE-ProRule" id="PRU00146"/>
    </source>
</evidence>